<dbReference type="SUPFAM" id="SSF81321">
    <property type="entry name" value="Family A G protein-coupled receptor-like"/>
    <property type="match status" value="1"/>
</dbReference>
<proteinExistence type="inferred from homology"/>
<sequence>MNSIFYSLMDFMESVNQTLQVTEFLFLGFSGMPRGQPFFFLLFLAIYLITLVANSMILILIQLDSHLHSPMYYFLSHLSCLDICYSSVTIPKVLVNLLRQQPTISYKECMAQMFFFMTCAGSECAMLAVMAYDRYAAICEPLHYSLLMSKEVRVPLATVSWVWGLLNSAIHTALATNLVFCGANKIHHIFCDVPPLLKIACSDTYVNEMALHTASVFVGLIPFLLIVISYIYILSTILKIRSSTGRRKTFSTCAAHLVTVIVYFGMANLNYNRPSVGYSLGVDTLVSTLYCIVTPMLNPLIYSLRNKEVKGALRKLLSIQEKEDASPGKQ</sequence>
<dbReference type="FunFam" id="1.20.1070.10:FF:000001">
    <property type="entry name" value="Olfactory receptor"/>
    <property type="match status" value="1"/>
</dbReference>
<keyword evidence="5 12" id="KW-0552">Olfaction</keyword>
<evidence type="ECO:0000256" key="10">
    <source>
        <dbReference type="ARBA" id="ARBA00023224"/>
    </source>
</evidence>
<organism evidence="14 15">
    <name type="scientific">Crotalus adamanteus</name>
    <name type="common">Eastern diamondback rattlesnake</name>
    <dbReference type="NCBI Taxonomy" id="8729"/>
    <lineage>
        <taxon>Eukaryota</taxon>
        <taxon>Metazoa</taxon>
        <taxon>Chordata</taxon>
        <taxon>Craniata</taxon>
        <taxon>Vertebrata</taxon>
        <taxon>Euteleostomi</taxon>
        <taxon>Lepidosauria</taxon>
        <taxon>Squamata</taxon>
        <taxon>Bifurcata</taxon>
        <taxon>Unidentata</taxon>
        <taxon>Episquamata</taxon>
        <taxon>Toxicofera</taxon>
        <taxon>Serpentes</taxon>
        <taxon>Colubroidea</taxon>
        <taxon>Viperidae</taxon>
        <taxon>Crotalinae</taxon>
        <taxon>Crotalus</taxon>
    </lineage>
</organism>
<keyword evidence="3 12" id="KW-0716">Sensory transduction</keyword>
<feature type="transmembrane region" description="Helical" evidence="12">
    <location>
        <begin position="250"/>
        <end position="267"/>
    </location>
</feature>
<feature type="transmembrane region" description="Helical" evidence="12">
    <location>
        <begin position="152"/>
        <end position="170"/>
    </location>
</feature>
<feature type="domain" description="G-protein coupled receptors family 1 profile" evidence="13">
    <location>
        <begin position="53"/>
        <end position="302"/>
    </location>
</feature>
<comment type="caution">
    <text evidence="14">The sequence shown here is derived from an EMBL/GenBank/DDBJ whole genome shotgun (WGS) entry which is preliminary data.</text>
</comment>
<keyword evidence="2 12" id="KW-1003">Cell membrane</keyword>
<evidence type="ECO:0000256" key="9">
    <source>
        <dbReference type="ARBA" id="ARBA00023170"/>
    </source>
</evidence>
<feature type="transmembrane region" description="Helical" evidence="12">
    <location>
        <begin position="110"/>
        <end position="132"/>
    </location>
</feature>
<dbReference type="InterPro" id="IPR000276">
    <property type="entry name" value="GPCR_Rhodpsn"/>
</dbReference>
<gene>
    <name evidence="14" type="ORF">NXF25_013357</name>
</gene>
<dbReference type="Proteomes" id="UP001474421">
    <property type="component" value="Unassembled WGS sequence"/>
</dbReference>
<evidence type="ECO:0000259" key="13">
    <source>
        <dbReference type="PROSITE" id="PS50262"/>
    </source>
</evidence>
<evidence type="ECO:0000313" key="14">
    <source>
        <dbReference type="EMBL" id="KAK9400338.1"/>
    </source>
</evidence>
<name>A0AAW1BFV3_CROAD</name>
<evidence type="ECO:0000313" key="15">
    <source>
        <dbReference type="Proteomes" id="UP001474421"/>
    </source>
</evidence>
<dbReference type="PROSITE" id="PS50262">
    <property type="entry name" value="G_PROTEIN_RECEP_F1_2"/>
    <property type="match status" value="1"/>
</dbReference>
<comment type="similarity">
    <text evidence="11">Belongs to the G-protein coupled receptor 1 family.</text>
</comment>
<protein>
    <recommendedName>
        <fullName evidence="12">Olfactory receptor</fullName>
    </recommendedName>
</protein>
<evidence type="ECO:0000256" key="12">
    <source>
        <dbReference type="RuleBase" id="RU363047"/>
    </source>
</evidence>
<dbReference type="AlphaFoldDB" id="A0AAW1BFV3"/>
<dbReference type="PANTHER" id="PTHR26452">
    <property type="entry name" value="OLFACTORY RECEPTOR"/>
    <property type="match status" value="1"/>
</dbReference>
<dbReference type="GO" id="GO:0004930">
    <property type="term" value="F:G protein-coupled receptor activity"/>
    <property type="evidence" value="ECO:0007669"/>
    <property type="project" value="UniProtKB-KW"/>
</dbReference>
<evidence type="ECO:0000256" key="4">
    <source>
        <dbReference type="ARBA" id="ARBA00022692"/>
    </source>
</evidence>
<keyword evidence="15" id="KW-1185">Reference proteome</keyword>
<dbReference type="Gene3D" id="1.20.1070.10">
    <property type="entry name" value="Rhodopsin 7-helix transmembrane proteins"/>
    <property type="match status" value="1"/>
</dbReference>
<dbReference type="PROSITE" id="PS00237">
    <property type="entry name" value="G_PROTEIN_RECEP_F1_1"/>
    <property type="match status" value="1"/>
</dbReference>
<dbReference type="Pfam" id="PF13853">
    <property type="entry name" value="7tm_4"/>
    <property type="match status" value="1"/>
</dbReference>
<keyword evidence="4 11" id="KW-0812">Transmembrane</keyword>
<comment type="subcellular location">
    <subcellularLocation>
        <location evidence="1 12">Cell membrane</location>
        <topology evidence="1 12">Multi-pass membrane protein</topology>
    </subcellularLocation>
</comment>
<dbReference type="GO" id="GO:0005886">
    <property type="term" value="C:plasma membrane"/>
    <property type="evidence" value="ECO:0007669"/>
    <property type="project" value="UniProtKB-SubCell"/>
</dbReference>
<dbReference type="CDD" id="cd15231">
    <property type="entry name" value="7tmA_OR5V1-like"/>
    <property type="match status" value="1"/>
</dbReference>
<evidence type="ECO:0000256" key="2">
    <source>
        <dbReference type="ARBA" id="ARBA00022475"/>
    </source>
</evidence>
<accession>A0AAW1BFV3</accession>
<keyword evidence="7 11" id="KW-0297">G-protein coupled receptor</keyword>
<keyword evidence="6 12" id="KW-1133">Transmembrane helix</keyword>
<dbReference type="PRINTS" id="PR00245">
    <property type="entry name" value="OLFACTORYR"/>
</dbReference>
<evidence type="ECO:0000256" key="7">
    <source>
        <dbReference type="ARBA" id="ARBA00023040"/>
    </source>
</evidence>
<dbReference type="PRINTS" id="PR00237">
    <property type="entry name" value="GPCRRHODOPSN"/>
</dbReference>
<keyword evidence="8 12" id="KW-0472">Membrane</keyword>
<evidence type="ECO:0000256" key="11">
    <source>
        <dbReference type="RuleBase" id="RU000688"/>
    </source>
</evidence>
<feature type="transmembrane region" description="Helical" evidence="12">
    <location>
        <begin position="287"/>
        <end position="304"/>
    </location>
</feature>
<evidence type="ECO:0000256" key="8">
    <source>
        <dbReference type="ARBA" id="ARBA00023136"/>
    </source>
</evidence>
<dbReference type="InterPro" id="IPR000725">
    <property type="entry name" value="Olfact_rcpt"/>
</dbReference>
<evidence type="ECO:0000256" key="5">
    <source>
        <dbReference type="ARBA" id="ARBA00022725"/>
    </source>
</evidence>
<dbReference type="GO" id="GO:0004984">
    <property type="term" value="F:olfactory receptor activity"/>
    <property type="evidence" value="ECO:0007669"/>
    <property type="project" value="InterPro"/>
</dbReference>
<dbReference type="InterPro" id="IPR050516">
    <property type="entry name" value="Olfactory_GPCR"/>
</dbReference>
<keyword evidence="10 11" id="KW-0807">Transducer</keyword>
<keyword evidence="9 11" id="KW-0675">Receptor</keyword>
<evidence type="ECO:0000256" key="3">
    <source>
        <dbReference type="ARBA" id="ARBA00022606"/>
    </source>
</evidence>
<evidence type="ECO:0000256" key="6">
    <source>
        <dbReference type="ARBA" id="ARBA00022989"/>
    </source>
</evidence>
<feature type="transmembrane region" description="Helical" evidence="12">
    <location>
        <begin position="38"/>
        <end position="60"/>
    </location>
</feature>
<feature type="transmembrane region" description="Helical" evidence="12">
    <location>
        <begin position="216"/>
        <end position="238"/>
    </location>
</feature>
<dbReference type="InterPro" id="IPR017452">
    <property type="entry name" value="GPCR_Rhodpsn_7TM"/>
</dbReference>
<evidence type="ECO:0000256" key="1">
    <source>
        <dbReference type="ARBA" id="ARBA00004651"/>
    </source>
</evidence>
<reference evidence="14 15" key="1">
    <citation type="journal article" date="2024" name="Proc. Natl. Acad. Sci. U.S.A.">
        <title>The genetic regulatory architecture and epigenomic basis for age-related changes in rattlesnake venom.</title>
        <authorList>
            <person name="Hogan M.P."/>
            <person name="Holding M.L."/>
            <person name="Nystrom G.S."/>
            <person name="Colston T.J."/>
            <person name="Bartlett D.A."/>
            <person name="Mason A.J."/>
            <person name="Ellsworth S.A."/>
            <person name="Rautsaw R.M."/>
            <person name="Lawrence K.C."/>
            <person name="Strickland J.L."/>
            <person name="He B."/>
            <person name="Fraser P."/>
            <person name="Margres M.J."/>
            <person name="Gilbert D.M."/>
            <person name="Gibbs H.L."/>
            <person name="Parkinson C.L."/>
            <person name="Rokyta D.R."/>
        </authorList>
    </citation>
    <scope>NUCLEOTIDE SEQUENCE [LARGE SCALE GENOMIC DNA]</scope>
    <source>
        <strain evidence="14">DRR0105</strain>
    </source>
</reference>
<dbReference type="EMBL" id="JAOTOJ010000006">
    <property type="protein sequence ID" value="KAK9400338.1"/>
    <property type="molecule type" value="Genomic_DNA"/>
</dbReference>
<feature type="transmembrane region" description="Helical" evidence="12">
    <location>
        <begin position="72"/>
        <end position="90"/>
    </location>
</feature>